<dbReference type="Pfam" id="PF20346">
    <property type="entry name" value="DUF6641"/>
    <property type="match status" value="1"/>
</dbReference>
<evidence type="ECO:0000313" key="1">
    <source>
        <dbReference type="EMBL" id="MDH6503073.1"/>
    </source>
</evidence>
<proteinExistence type="predicted"/>
<keyword evidence="2" id="KW-1185">Reference proteome</keyword>
<sequence>MDTPNTLNKLNFVDAIRPRSMPAIQQRRNKLSNKLWEQIQLAKSQMEHTHFVIKRRVTIKDLEGNYKSIERPKRIKPWWFMAADGTLCLSVFYGSKRIELIPGKNSISVKNMNDLIEALELLKSETEAGSLDRVIENASGALKLNFNKK</sequence>
<accession>A0AA43M8I0</accession>
<dbReference type="InterPro" id="IPR046581">
    <property type="entry name" value="DUF6641"/>
</dbReference>
<protein>
    <submittedName>
        <fullName evidence="1">Uncharacterized protein</fullName>
    </submittedName>
</protein>
<dbReference type="Proteomes" id="UP001161160">
    <property type="component" value="Unassembled WGS sequence"/>
</dbReference>
<name>A0AA43M8I0_9BURK</name>
<organism evidence="1 2">
    <name type="scientific">Polynucleobacter sphagniphilus</name>
    <dbReference type="NCBI Taxonomy" id="1743169"/>
    <lineage>
        <taxon>Bacteria</taxon>
        <taxon>Pseudomonadati</taxon>
        <taxon>Pseudomonadota</taxon>
        <taxon>Betaproteobacteria</taxon>
        <taxon>Burkholderiales</taxon>
        <taxon>Burkholderiaceae</taxon>
        <taxon>Polynucleobacter</taxon>
    </lineage>
</organism>
<comment type="caution">
    <text evidence="1">The sequence shown here is derived from an EMBL/GenBank/DDBJ whole genome shotgun (WGS) entry which is preliminary data.</text>
</comment>
<dbReference type="AlphaFoldDB" id="A0AA43M8I0"/>
<evidence type="ECO:0000313" key="2">
    <source>
        <dbReference type="Proteomes" id="UP001161160"/>
    </source>
</evidence>
<dbReference type="EMBL" id="JARXYA010000001">
    <property type="protein sequence ID" value="MDH6503073.1"/>
    <property type="molecule type" value="Genomic_DNA"/>
</dbReference>
<reference evidence="1" key="1">
    <citation type="submission" date="2023-04" db="EMBL/GenBank/DDBJ databases">
        <title>Genome Encyclopedia of Bacteria and Archaea VI: Functional Genomics of Type Strains.</title>
        <authorList>
            <person name="Whitman W."/>
        </authorList>
    </citation>
    <scope>NUCLEOTIDE SEQUENCE</scope>
    <source>
        <strain evidence="1">Enz.4-51</strain>
    </source>
</reference>
<gene>
    <name evidence="1" type="ORF">M2127_000356</name>
</gene>
<dbReference type="RefSeq" id="WP_143742154.1">
    <property type="nucleotide sequence ID" value="NZ_JARXXW010000001.1"/>
</dbReference>